<feature type="region of interest" description="Disordered" evidence="1">
    <location>
        <begin position="1"/>
        <end position="22"/>
    </location>
</feature>
<organism evidence="2 3">
    <name type="scientific">Naganishia liquefaciens</name>
    <dbReference type="NCBI Taxonomy" id="104408"/>
    <lineage>
        <taxon>Eukaryota</taxon>
        <taxon>Fungi</taxon>
        <taxon>Dikarya</taxon>
        <taxon>Basidiomycota</taxon>
        <taxon>Agaricomycotina</taxon>
        <taxon>Tremellomycetes</taxon>
        <taxon>Filobasidiales</taxon>
        <taxon>Filobasidiaceae</taxon>
        <taxon>Naganishia</taxon>
    </lineage>
</organism>
<comment type="caution">
    <text evidence="2">The sequence shown here is derived from an EMBL/GenBank/DDBJ whole genome shotgun (WGS) entry which is preliminary data.</text>
</comment>
<feature type="region of interest" description="Disordered" evidence="1">
    <location>
        <begin position="138"/>
        <end position="161"/>
    </location>
</feature>
<reference evidence="2" key="1">
    <citation type="submission" date="2020-07" db="EMBL/GenBank/DDBJ databases">
        <title>Draft Genome Sequence of a Deep-Sea Yeast, Naganishia (Cryptococcus) liquefaciens strain N6.</title>
        <authorList>
            <person name="Han Y.W."/>
            <person name="Kajitani R."/>
            <person name="Morimoto H."/>
            <person name="Parhat M."/>
            <person name="Tsubouchi H."/>
            <person name="Bakenova O."/>
            <person name="Ogata M."/>
            <person name="Argunhan B."/>
            <person name="Aoki R."/>
            <person name="Kajiwara S."/>
            <person name="Itoh T."/>
            <person name="Iwasaki H."/>
        </authorList>
    </citation>
    <scope>NUCLEOTIDE SEQUENCE</scope>
    <source>
        <strain evidence="2">N6</strain>
    </source>
</reference>
<feature type="region of interest" description="Disordered" evidence="1">
    <location>
        <begin position="80"/>
        <end position="113"/>
    </location>
</feature>
<gene>
    <name evidence="2" type="ORF">NliqN6_3412</name>
</gene>
<accession>A0A8H3YEV5</accession>
<name>A0A8H3YEV5_9TREE</name>
<dbReference type="Proteomes" id="UP000620104">
    <property type="component" value="Unassembled WGS sequence"/>
</dbReference>
<keyword evidence="3" id="KW-1185">Reference proteome</keyword>
<evidence type="ECO:0000256" key="1">
    <source>
        <dbReference type="SAM" id="MobiDB-lite"/>
    </source>
</evidence>
<dbReference type="EMBL" id="BLZA01000019">
    <property type="protein sequence ID" value="GHJ87010.1"/>
    <property type="molecule type" value="Genomic_DNA"/>
</dbReference>
<dbReference type="AlphaFoldDB" id="A0A8H3YEV5"/>
<proteinExistence type="predicted"/>
<sequence>MDSRDLFLIDSASELPTSSTSAKMKLAVPLDSKQPPPKLCNPLIPRLQYLTEIPPSPPVDLLPLRLLDQDGMPIVHPLQMKPELLSSGDVEEDTDSPTPPSTRSGCSGEDDQDLAMLSLAQFPAPRPPLALIKRNISAASHDSSNNSSSFCTSSSPLAGTP</sequence>
<protein>
    <submittedName>
        <fullName evidence="2">Uncharacterized protein</fullName>
    </submittedName>
</protein>
<evidence type="ECO:0000313" key="3">
    <source>
        <dbReference type="Proteomes" id="UP000620104"/>
    </source>
</evidence>
<evidence type="ECO:0000313" key="2">
    <source>
        <dbReference type="EMBL" id="GHJ87010.1"/>
    </source>
</evidence>